<dbReference type="InterPro" id="IPR051260">
    <property type="entry name" value="Diverse_substr_monoxygenases"/>
</dbReference>
<feature type="binding site" evidence="6">
    <location>
        <position position="65"/>
    </location>
    <ligand>
        <name>FMN</name>
        <dbReference type="ChEBI" id="CHEBI:58210"/>
    </ligand>
</feature>
<keyword evidence="3" id="KW-0560">Oxidoreductase</keyword>
<evidence type="ECO:0000256" key="1">
    <source>
        <dbReference type="ARBA" id="ARBA00022630"/>
    </source>
</evidence>
<dbReference type="InterPro" id="IPR016215">
    <property type="entry name" value="NTA_MOA"/>
</dbReference>
<sequence>MIFPKEGYKMSKKIRFGIMLQGAGGHMNSWRHPKSPVDASVNLDFFKTTALKAEAAGIAFAFVADGLYINEKSIPHFLNRFEPLTILSALATVTSKIGLAGTVSTSYSDPFTVARQFASLDLLSGGRAGWNAVTTPLEGTAKNYSRLHPEHALRYEMAQEYLEIVKGLWDSWDDDAFVRDRDSGKFFDRDKLHRLDHKGRFFQVEGPLNIQRSAQGQPVIFQAGSSEAGIGLAGKHADAVFTNAVSLEDNQTFARRVKQAAVAQGRSADDVKIFPGIGPVVGETQAEAEEKYQIIRNLISIDDALAYLGRFFDHHDFSAYPLDEPFPELGEIGKNSFRSTTDRIKRVAREKGQTLREAALEAATPREGFVGTAEAIAAKIIDWVENDAADGFILGFPVIAEGLDDFIRLVIPILQERGYFDPHLEGRTLRDHLGLPRRDSVYTAGQQSVAKARA</sequence>
<dbReference type="PIRSF" id="PIRSF000337">
    <property type="entry name" value="NTA_MOA"/>
    <property type="match status" value="1"/>
</dbReference>
<feature type="binding site" evidence="6">
    <location>
        <position position="225"/>
    </location>
    <ligand>
        <name>FMN</name>
        <dbReference type="ChEBI" id="CHEBI:58210"/>
    </ligand>
</feature>
<keyword evidence="1 6" id="KW-0285">Flavoprotein</keyword>
<feature type="binding site" evidence="6">
    <location>
        <position position="226"/>
    </location>
    <ligand>
        <name>FMN</name>
        <dbReference type="ChEBI" id="CHEBI:58210"/>
    </ligand>
</feature>
<dbReference type="SUPFAM" id="SSF51679">
    <property type="entry name" value="Bacterial luciferase-like"/>
    <property type="match status" value="1"/>
</dbReference>
<feature type="binding site" evidence="6">
    <location>
        <position position="151"/>
    </location>
    <ligand>
        <name>FMN</name>
        <dbReference type="ChEBI" id="CHEBI:58210"/>
    </ligand>
</feature>
<reference evidence="8 9" key="1">
    <citation type="submission" date="2014-08" db="EMBL/GenBank/DDBJ databases">
        <authorList>
            <person name="Chen Y.-H."/>
        </authorList>
    </citation>
    <scope>NUCLEOTIDE SEQUENCE [LARGE SCALE GENOMIC DNA]</scope>
</reference>
<dbReference type="PANTHER" id="PTHR30011:SF16">
    <property type="entry name" value="C2H2 FINGER DOMAIN TRANSCRIPTION FACTOR (EUROFUNG)-RELATED"/>
    <property type="match status" value="1"/>
</dbReference>
<dbReference type="PANTHER" id="PTHR30011">
    <property type="entry name" value="ALKANESULFONATE MONOOXYGENASE-RELATED"/>
    <property type="match status" value="1"/>
</dbReference>
<dbReference type="Gene3D" id="3.20.20.30">
    <property type="entry name" value="Luciferase-like domain"/>
    <property type="match status" value="1"/>
</dbReference>
<dbReference type="Proteomes" id="UP000039660">
    <property type="component" value="Unassembled WGS sequence"/>
</dbReference>
<evidence type="ECO:0000256" key="2">
    <source>
        <dbReference type="ARBA" id="ARBA00022643"/>
    </source>
</evidence>
<dbReference type="InterPro" id="IPR036661">
    <property type="entry name" value="Luciferase-like_sf"/>
</dbReference>
<evidence type="ECO:0000313" key="8">
    <source>
        <dbReference type="EMBL" id="CDZ53881.1"/>
    </source>
</evidence>
<evidence type="ECO:0000256" key="6">
    <source>
        <dbReference type="PIRSR" id="PIRSR000337-1"/>
    </source>
</evidence>
<keyword evidence="4 8" id="KW-0503">Monooxygenase</keyword>
<dbReference type="EMBL" id="CCRK01000018">
    <property type="protein sequence ID" value="CDZ53881.1"/>
    <property type="molecule type" value="Genomic_DNA"/>
</dbReference>
<dbReference type="InterPro" id="IPR011251">
    <property type="entry name" value="Luciferase-like_dom"/>
</dbReference>
<evidence type="ECO:0000259" key="7">
    <source>
        <dbReference type="Pfam" id="PF00296"/>
    </source>
</evidence>
<dbReference type="GO" id="GO:0004497">
    <property type="term" value="F:monooxygenase activity"/>
    <property type="evidence" value="ECO:0007669"/>
    <property type="project" value="UniProtKB-KW"/>
</dbReference>
<organism evidence="8 9">
    <name type="scientific">Neorhizobium galegae bv. officinalis</name>
    <dbReference type="NCBI Taxonomy" id="323656"/>
    <lineage>
        <taxon>Bacteria</taxon>
        <taxon>Pseudomonadati</taxon>
        <taxon>Pseudomonadota</taxon>
        <taxon>Alphaproteobacteria</taxon>
        <taxon>Hyphomicrobiales</taxon>
        <taxon>Rhizobiaceae</taxon>
        <taxon>Rhizobium/Agrobacterium group</taxon>
        <taxon>Neorhizobium</taxon>
    </lineage>
</organism>
<evidence type="ECO:0000256" key="3">
    <source>
        <dbReference type="ARBA" id="ARBA00023002"/>
    </source>
</evidence>
<feature type="binding site" evidence="6">
    <location>
        <position position="155"/>
    </location>
    <ligand>
        <name>FMN</name>
        <dbReference type="ChEBI" id="CHEBI:58210"/>
    </ligand>
</feature>
<keyword evidence="2 6" id="KW-0288">FMN</keyword>
<evidence type="ECO:0000313" key="9">
    <source>
        <dbReference type="Proteomes" id="UP000039660"/>
    </source>
</evidence>
<accession>A0A0T7H2W3</accession>
<proteinExistence type="inferred from homology"/>
<feature type="binding site" evidence="6">
    <location>
        <position position="102"/>
    </location>
    <ligand>
        <name>FMN</name>
        <dbReference type="ChEBI" id="CHEBI:58210"/>
    </ligand>
</feature>
<dbReference type="AlphaFoldDB" id="A0A0T7H2W3"/>
<evidence type="ECO:0000256" key="4">
    <source>
        <dbReference type="ARBA" id="ARBA00023033"/>
    </source>
</evidence>
<gene>
    <name evidence="8" type="ORF">NGAL_HAMBI1189_52150</name>
</gene>
<evidence type="ECO:0000256" key="5">
    <source>
        <dbReference type="ARBA" id="ARBA00033748"/>
    </source>
</evidence>
<comment type="similarity">
    <text evidence="5">Belongs to the NtaA/SnaA/DszA monooxygenase family.</text>
</comment>
<feature type="domain" description="Luciferase-like" evidence="7">
    <location>
        <begin position="29"/>
        <end position="385"/>
    </location>
</feature>
<dbReference type="CDD" id="cd01095">
    <property type="entry name" value="Nitrilotriacetate_monoxgenase"/>
    <property type="match status" value="1"/>
</dbReference>
<protein>
    <submittedName>
        <fullName evidence="8">Nitrilotriacetate monooxygenase component A</fullName>
    </submittedName>
</protein>
<dbReference type="GO" id="GO:0016705">
    <property type="term" value="F:oxidoreductase activity, acting on paired donors, with incorporation or reduction of molecular oxygen"/>
    <property type="evidence" value="ECO:0007669"/>
    <property type="project" value="InterPro"/>
</dbReference>
<dbReference type="NCBIfam" id="TIGR03860">
    <property type="entry name" value="FMN_nitrolo"/>
    <property type="match status" value="1"/>
</dbReference>
<dbReference type="Pfam" id="PF00296">
    <property type="entry name" value="Bac_luciferase"/>
    <property type="match status" value="1"/>
</dbReference>
<name>A0A0T7H2W3_NEOGA</name>